<evidence type="ECO:0000313" key="3">
    <source>
        <dbReference type="Proteomes" id="UP001060112"/>
    </source>
</evidence>
<accession>A0ABY5I4J5</accession>
<sequence>MYCRKCGAKIDDHAQFCEHCGTEVVIVPQKSYAQKYQEQKRQKNHKINKTKRNKNNKPNIKMLKILILELLYLQRLFH</sequence>
<dbReference type="InterPro" id="IPR026870">
    <property type="entry name" value="Zinc_ribbon_dom"/>
</dbReference>
<reference evidence="2" key="1">
    <citation type="submission" date="2022-07" db="EMBL/GenBank/DDBJ databases">
        <title>Faecal culturing of patients with breast cancer.</title>
        <authorList>
            <person name="Teng N.M.Y."/>
            <person name="Kiu R."/>
            <person name="Evans R."/>
            <person name="Baker D.J."/>
            <person name="Zenner C."/>
            <person name="Robinson S.D."/>
            <person name="Hall L.J."/>
        </authorList>
    </citation>
    <scope>NUCLEOTIDE SEQUENCE</scope>
    <source>
        <strain evidence="2">LH1062</strain>
    </source>
</reference>
<organism evidence="2 3">
    <name type="scientific">Allocoprobacillus halotolerans</name>
    <dbReference type="NCBI Taxonomy" id="2944914"/>
    <lineage>
        <taxon>Bacteria</taxon>
        <taxon>Bacillati</taxon>
        <taxon>Bacillota</taxon>
        <taxon>Erysipelotrichia</taxon>
        <taxon>Erysipelotrichales</taxon>
        <taxon>Erysipelotrichaceae</taxon>
        <taxon>Allocoprobacillus</taxon>
    </lineage>
</organism>
<gene>
    <name evidence="2" type="ORF">NMU03_02125</name>
</gene>
<dbReference type="Proteomes" id="UP001060112">
    <property type="component" value="Chromosome"/>
</dbReference>
<feature type="domain" description="Zinc-ribbon" evidence="1">
    <location>
        <begin position="2"/>
        <end position="24"/>
    </location>
</feature>
<evidence type="ECO:0000313" key="2">
    <source>
        <dbReference type="EMBL" id="UTY39648.1"/>
    </source>
</evidence>
<name>A0ABY5I4J5_9FIRM</name>
<proteinExistence type="predicted"/>
<evidence type="ECO:0000259" key="1">
    <source>
        <dbReference type="Pfam" id="PF13240"/>
    </source>
</evidence>
<dbReference type="RefSeq" id="WP_290140906.1">
    <property type="nucleotide sequence ID" value="NZ_CP101620.1"/>
</dbReference>
<dbReference type="EMBL" id="CP101620">
    <property type="protein sequence ID" value="UTY39648.1"/>
    <property type="molecule type" value="Genomic_DNA"/>
</dbReference>
<protein>
    <submittedName>
        <fullName evidence="2">Zinc ribbon domain-containing protein</fullName>
    </submittedName>
</protein>
<keyword evidence="3" id="KW-1185">Reference proteome</keyword>
<dbReference type="Pfam" id="PF13240">
    <property type="entry name" value="Zn_Ribbon_1"/>
    <property type="match status" value="1"/>
</dbReference>